<dbReference type="SMART" id="SM00345">
    <property type="entry name" value="HTH_GNTR"/>
    <property type="match status" value="1"/>
</dbReference>
<feature type="domain" description="HTH gntR-type" evidence="4">
    <location>
        <begin position="1"/>
        <end position="62"/>
    </location>
</feature>
<evidence type="ECO:0000313" key="5">
    <source>
        <dbReference type="EMBL" id="KKW68965.1"/>
    </source>
</evidence>
<evidence type="ECO:0000256" key="2">
    <source>
        <dbReference type="ARBA" id="ARBA00023125"/>
    </source>
</evidence>
<keyword evidence="6" id="KW-1185">Reference proteome</keyword>
<dbReference type="PANTHER" id="PTHR43537:SF53">
    <property type="entry name" value="HTH-TYPE TRANSCRIPTIONAL REPRESSOR NANR"/>
    <property type="match status" value="1"/>
</dbReference>
<dbReference type="AlphaFoldDB" id="A0A0U1Q2V2"/>
<name>A0A0U1Q2V2_9BURK</name>
<dbReference type="SUPFAM" id="SSF48008">
    <property type="entry name" value="GntR ligand-binding domain-like"/>
    <property type="match status" value="1"/>
</dbReference>
<evidence type="ECO:0000259" key="4">
    <source>
        <dbReference type="PROSITE" id="PS50949"/>
    </source>
</evidence>
<dbReference type="GO" id="GO:0003700">
    <property type="term" value="F:DNA-binding transcription factor activity"/>
    <property type="evidence" value="ECO:0007669"/>
    <property type="project" value="InterPro"/>
</dbReference>
<dbReference type="InterPro" id="IPR036388">
    <property type="entry name" value="WH-like_DNA-bd_sf"/>
</dbReference>
<dbReference type="PANTHER" id="PTHR43537">
    <property type="entry name" value="TRANSCRIPTIONAL REGULATOR, GNTR FAMILY"/>
    <property type="match status" value="1"/>
</dbReference>
<proteinExistence type="predicted"/>
<dbReference type="Proteomes" id="UP000050580">
    <property type="component" value="Unassembled WGS sequence"/>
</dbReference>
<gene>
    <name evidence="5" type="ORF">AAV94_02265</name>
</gene>
<dbReference type="InterPro" id="IPR000524">
    <property type="entry name" value="Tscrpt_reg_HTH_GntR"/>
</dbReference>
<dbReference type="Gene3D" id="1.20.120.530">
    <property type="entry name" value="GntR ligand-binding domain-like"/>
    <property type="match status" value="1"/>
</dbReference>
<dbReference type="PROSITE" id="PS50949">
    <property type="entry name" value="HTH_GNTR"/>
    <property type="match status" value="1"/>
</dbReference>
<comment type="caution">
    <text evidence="5">The sequence shown here is derived from an EMBL/GenBank/DDBJ whole genome shotgun (WGS) entry which is preliminary data.</text>
</comment>
<dbReference type="Pfam" id="PF00392">
    <property type="entry name" value="GntR"/>
    <property type="match status" value="1"/>
</dbReference>
<organism evidence="5 6">
    <name type="scientific">Lampropedia cohaerens</name>
    <dbReference type="NCBI Taxonomy" id="1610491"/>
    <lineage>
        <taxon>Bacteria</taxon>
        <taxon>Pseudomonadati</taxon>
        <taxon>Pseudomonadota</taxon>
        <taxon>Betaproteobacteria</taxon>
        <taxon>Burkholderiales</taxon>
        <taxon>Comamonadaceae</taxon>
        <taxon>Lampropedia</taxon>
    </lineage>
</organism>
<dbReference type="InterPro" id="IPR011711">
    <property type="entry name" value="GntR_C"/>
</dbReference>
<keyword evidence="3" id="KW-0804">Transcription</keyword>
<evidence type="ECO:0000256" key="1">
    <source>
        <dbReference type="ARBA" id="ARBA00023015"/>
    </source>
</evidence>
<sequence length="227" mass="25107">MYARLLTAILEHRLQPGTKLAEENLAKVFGVSRTRVRPVLVRLAQERLVELRPRRSPTVARPTQAEAHEVFEARSLIEPRLVQACTTRASDVEIAQLRQCIHDEHAALARGDHATAVRLSGQFHMHIADCARQQTLRDILADLVSRTSLILMLYGSARSRAKPGERSPHSCGTACQCHDRLVDAIALRDAATAQLLMQEHLLDLQSSLVFPVAVAHTDLETVLAGAQ</sequence>
<evidence type="ECO:0000256" key="3">
    <source>
        <dbReference type="ARBA" id="ARBA00023163"/>
    </source>
</evidence>
<dbReference type="SUPFAM" id="SSF46785">
    <property type="entry name" value="Winged helix' DNA-binding domain"/>
    <property type="match status" value="1"/>
</dbReference>
<accession>A0A0U1Q2V2</accession>
<dbReference type="EMBL" id="LBNQ01000011">
    <property type="protein sequence ID" value="KKW68965.1"/>
    <property type="molecule type" value="Genomic_DNA"/>
</dbReference>
<dbReference type="SMART" id="SM00895">
    <property type="entry name" value="FCD"/>
    <property type="match status" value="1"/>
</dbReference>
<dbReference type="STRING" id="1610491.AAV94_02265"/>
<dbReference type="Gene3D" id="1.10.10.10">
    <property type="entry name" value="Winged helix-like DNA-binding domain superfamily/Winged helix DNA-binding domain"/>
    <property type="match status" value="1"/>
</dbReference>
<protein>
    <recommendedName>
        <fullName evidence="4">HTH gntR-type domain-containing protein</fullName>
    </recommendedName>
</protein>
<keyword evidence="1" id="KW-0805">Transcription regulation</keyword>
<dbReference type="PATRIC" id="fig|1610491.3.peg.471"/>
<evidence type="ECO:0000313" key="6">
    <source>
        <dbReference type="Proteomes" id="UP000050580"/>
    </source>
</evidence>
<reference evidence="5 6" key="1">
    <citation type="submission" date="2015-05" db="EMBL/GenBank/DDBJ databases">
        <title>Draft genome sequence of Lampropedia sp. CT6, isolated from the microbial mat of a hot water spring, located at Manikaran, India.</title>
        <authorList>
            <person name="Tripathi C."/>
            <person name="Rani P."/>
            <person name="Mahato N.K."/>
            <person name="Lal R."/>
        </authorList>
    </citation>
    <scope>NUCLEOTIDE SEQUENCE [LARGE SCALE GENOMIC DNA]</scope>
    <source>
        <strain evidence="5 6">CT6</strain>
    </source>
</reference>
<dbReference type="InterPro" id="IPR036390">
    <property type="entry name" value="WH_DNA-bd_sf"/>
</dbReference>
<keyword evidence="2" id="KW-0238">DNA-binding</keyword>
<dbReference type="InterPro" id="IPR008920">
    <property type="entry name" value="TF_FadR/GntR_C"/>
</dbReference>
<dbReference type="Pfam" id="PF07729">
    <property type="entry name" value="FCD"/>
    <property type="match status" value="1"/>
</dbReference>
<dbReference type="GO" id="GO:0003677">
    <property type="term" value="F:DNA binding"/>
    <property type="evidence" value="ECO:0007669"/>
    <property type="project" value="UniProtKB-KW"/>
</dbReference>